<evidence type="ECO:0000313" key="3">
    <source>
        <dbReference type="Proteomes" id="UP000032180"/>
    </source>
</evidence>
<dbReference type="AlphaFoldDB" id="A0A0D9XUP0"/>
<protein>
    <recommendedName>
        <fullName evidence="4">Knottin scorpion toxin-like domain-containing protein</fullName>
    </recommendedName>
</protein>
<reference evidence="2" key="3">
    <citation type="submission" date="2015-04" db="UniProtKB">
        <authorList>
            <consortium name="EnsemblPlants"/>
        </authorList>
    </citation>
    <scope>IDENTIFICATION</scope>
</reference>
<proteinExistence type="predicted"/>
<keyword evidence="3" id="KW-1185">Reference proteome</keyword>
<evidence type="ECO:0000256" key="1">
    <source>
        <dbReference type="SAM" id="SignalP"/>
    </source>
</evidence>
<dbReference type="Proteomes" id="UP000032180">
    <property type="component" value="Chromosome 11"/>
</dbReference>
<evidence type="ECO:0000313" key="2">
    <source>
        <dbReference type="EnsemblPlants" id="LPERR11G17580.1"/>
    </source>
</evidence>
<dbReference type="Gramene" id="LPERR11G17580.1">
    <property type="protein sequence ID" value="LPERR11G17580.1"/>
    <property type="gene ID" value="LPERR11G17580"/>
</dbReference>
<evidence type="ECO:0008006" key="4">
    <source>
        <dbReference type="Google" id="ProtNLM"/>
    </source>
</evidence>
<reference evidence="3" key="2">
    <citation type="submission" date="2013-12" db="EMBL/GenBank/DDBJ databases">
        <authorList>
            <person name="Yu Y."/>
            <person name="Lee S."/>
            <person name="de Baynast K."/>
            <person name="Wissotski M."/>
            <person name="Liu L."/>
            <person name="Talag J."/>
            <person name="Goicoechea J."/>
            <person name="Angelova A."/>
            <person name="Jetty R."/>
            <person name="Kudrna D."/>
            <person name="Golser W."/>
            <person name="Rivera L."/>
            <person name="Zhang J."/>
            <person name="Wing R."/>
        </authorList>
    </citation>
    <scope>NUCLEOTIDE SEQUENCE</scope>
</reference>
<reference evidence="2 3" key="1">
    <citation type="submission" date="2012-08" db="EMBL/GenBank/DDBJ databases">
        <title>Oryza genome evolution.</title>
        <authorList>
            <person name="Wing R.A."/>
        </authorList>
    </citation>
    <scope>NUCLEOTIDE SEQUENCE</scope>
</reference>
<name>A0A0D9XUP0_9ORYZ</name>
<feature type="chain" id="PRO_5002350713" description="Knottin scorpion toxin-like domain-containing protein" evidence="1">
    <location>
        <begin position="30"/>
        <end position="70"/>
    </location>
</feature>
<sequence>MAENFSSVICMVLLMVVTIVALLFSTGLAAGGPGYEYCFLKCIDECNEFCKRMDYTHGGDCSTGPCCCLE</sequence>
<dbReference type="HOGENOM" id="CLU_184763_0_0_1"/>
<feature type="signal peptide" evidence="1">
    <location>
        <begin position="1"/>
        <end position="29"/>
    </location>
</feature>
<keyword evidence="1" id="KW-0732">Signal</keyword>
<organism evidence="2 3">
    <name type="scientific">Leersia perrieri</name>
    <dbReference type="NCBI Taxonomy" id="77586"/>
    <lineage>
        <taxon>Eukaryota</taxon>
        <taxon>Viridiplantae</taxon>
        <taxon>Streptophyta</taxon>
        <taxon>Embryophyta</taxon>
        <taxon>Tracheophyta</taxon>
        <taxon>Spermatophyta</taxon>
        <taxon>Magnoliopsida</taxon>
        <taxon>Liliopsida</taxon>
        <taxon>Poales</taxon>
        <taxon>Poaceae</taxon>
        <taxon>BOP clade</taxon>
        <taxon>Oryzoideae</taxon>
        <taxon>Oryzeae</taxon>
        <taxon>Oryzinae</taxon>
        <taxon>Leersia</taxon>
    </lineage>
</organism>
<dbReference type="EnsemblPlants" id="LPERR11G17580.1">
    <property type="protein sequence ID" value="LPERR11G17580.1"/>
    <property type="gene ID" value="LPERR11G17580"/>
</dbReference>
<accession>A0A0D9XUP0</accession>